<feature type="domain" description="RNA polymerase sigma-70 region 1.2" evidence="5">
    <location>
        <begin position="10"/>
        <end position="41"/>
    </location>
</feature>
<dbReference type="PANTHER" id="PTHR30603">
    <property type="entry name" value="RNA POLYMERASE SIGMA FACTOR RPO"/>
    <property type="match status" value="1"/>
</dbReference>
<dbReference type="GO" id="GO:0003677">
    <property type="term" value="F:DNA binding"/>
    <property type="evidence" value="ECO:0007669"/>
    <property type="project" value="UniProtKB-KW"/>
</dbReference>
<organism evidence="9">
    <name type="scientific">candidate division WOR-3 bacterium</name>
    <dbReference type="NCBI Taxonomy" id="2052148"/>
    <lineage>
        <taxon>Bacteria</taxon>
        <taxon>Bacteria division WOR-3</taxon>
    </lineage>
</organism>
<dbReference type="InterPro" id="IPR007627">
    <property type="entry name" value="RNA_pol_sigma70_r2"/>
</dbReference>
<dbReference type="Gene3D" id="1.10.10.10">
    <property type="entry name" value="Winged helix-like DNA-binding domain superfamily/Winged helix DNA-binding domain"/>
    <property type="match status" value="2"/>
</dbReference>
<proteinExistence type="predicted"/>
<evidence type="ECO:0000259" key="7">
    <source>
        <dbReference type="Pfam" id="PF04542"/>
    </source>
</evidence>
<dbReference type="Pfam" id="PF04539">
    <property type="entry name" value="Sigma70_r3"/>
    <property type="match status" value="1"/>
</dbReference>
<dbReference type="InterPro" id="IPR013324">
    <property type="entry name" value="RNA_pol_sigma_r3/r4-like"/>
</dbReference>
<dbReference type="EMBL" id="DRBW01000214">
    <property type="protein sequence ID" value="HDM90700.1"/>
    <property type="molecule type" value="Genomic_DNA"/>
</dbReference>
<evidence type="ECO:0000256" key="3">
    <source>
        <dbReference type="ARBA" id="ARBA00023125"/>
    </source>
</evidence>
<gene>
    <name evidence="9" type="ORF">ENG67_05815</name>
</gene>
<dbReference type="PRINTS" id="PR00046">
    <property type="entry name" value="SIGMA70FCT"/>
</dbReference>
<evidence type="ECO:0000259" key="8">
    <source>
        <dbReference type="Pfam" id="PF04545"/>
    </source>
</evidence>
<dbReference type="GO" id="GO:0016987">
    <property type="term" value="F:sigma factor activity"/>
    <property type="evidence" value="ECO:0007669"/>
    <property type="project" value="UniProtKB-KW"/>
</dbReference>
<feature type="domain" description="RNA polymerase sigma-70 region 3" evidence="6">
    <location>
        <begin position="127"/>
        <end position="203"/>
    </location>
</feature>
<dbReference type="SUPFAM" id="SSF88946">
    <property type="entry name" value="Sigma2 domain of RNA polymerase sigma factors"/>
    <property type="match status" value="1"/>
</dbReference>
<evidence type="ECO:0000259" key="5">
    <source>
        <dbReference type="Pfam" id="PF00140"/>
    </source>
</evidence>
<dbReference type="PIRSF" id="PIRSF000770">
    <property type="entry name" value="RNA_pol_sigma-SigE/K"/>
    <property type="match status" value="1"/>
</dbReference>
<dbReference type="PANTHER" id="PTHR30603:SF47">
    <property type="entry name" value="RNA POLYMERASE SIGMA FACTOR SIGD, CHLOROPLASTIC"/>
    <property type="match status" value="1"/>
</dbReference>
<dbReference type="InterPro" id="IPR050239">
    <property type="entry name" value="Sigma-70_RNA_pol_init_factors"/>
</dbReference>
<dbReference type="Pfam" id="PF00140">
    <property type="entry name" value="Sigma70_r1_2"/>
    <property type="match status" value="1"/>
</dbReference>
<keyword evidence="4" id="KW-0804">Transcription</keyword>
<dbReference type="AlphaFoldDB" id="A0A7C1BG96"/>
<dbReference type="InterPro" id="IPR036388">
    <property type="entry name" value="WH-like_DNA-bd_sf"/>
</dbReference>
<dbReference type="Gene3D" id="1.20.120.1810">
    <property type="match status" value="1"/>
</dbReference>
<dbReference type="CDD" id="cd06171">
    <property type="entry name" value="Sigma70_r4"/>
    <property type="match status" value="1"/>
</dbReference>
<keyword evidence="1" id="KW-0805">Transcription regulation</keyword>
<feature type="domain" description="RNA polymerase sigma-70 region 4" evidence="8">
    <location>
        <begin position="217"/>
        <end position="269"/>
    </location>
</feature>
<sequence length="281" mass="32935">SLPFTIDERSLEIYLREISKMEPLTPKEEEELIRKAKQGDREATEKLIYAHLKFVVNMAKRYQGYGVPLADLINEGNIGLLRALQRFDPKRRVRFLSYAIWWVRQAIMKALNEQSRLIKVSSERRAKLKKIRQKEIDLLQEMGEEPTFEEIAKELGLNPEEVKKAYKLVTTEISLDAPIYPDNEKRTLLDILDQDALPSPEEAYEKNEQTTKLKEMLETLSPRDRKILSLYFGLDDGKPKTLEEIGKRMGISRERVRQLKERALKTLREKFGDQLKDLLFE</sequence>
<reference evidence="9" key="1">
    <citation type="journal article" date="2020" name="mSystems">
        <title>Genome- and Community-Level Interaction Insights into Carbon Utilization and Element Cycling Functions of Hydrothermarchaeota in Hydrothermal Sediment.</title>
        <authorList>
            <person name="Zhou Z."/>
            <person name="Liu Y."/>
            <person name="Xu W."/>
            <person name="Pan J."/>
            <person name="Luo Z.H."/>
            <person name="Li M."/>
        </authorList>
    </citation>
    <scope>NUCLEOTIDE SEQUENCE [LARGE SCALE GENOMIC DNA]</scope>
    <source>
        <strain evidence="9">HyVt-237</strain>
    </source>
</reference>
<comment type="caution">
    <text evidence="9">The sequence shown here is derived from an EMBL/GenBank/DDBJ whole genome shotgun (WGS) entry which is preliminary data.</text>
</comment>
<feature type="non-terminal residue" evidence="9">
    <location>
        <position position="1"/>
    </location>
</feature>
<name>A0A7C1BG96_UNCW3</name>
<evidence type="ECO:0000313" key="9">
    <source>
        <dbReference type="EMBL" id="HDM90700.1"/>
    </source>
</evidence>
<dbReference type="InterPro" id="IPR007624">
    <property type="entry name" value="RNA_pol_sigma70_r3"/>
</dbReference>
<evidence type="ECO:0000259" key="6">
    <source>
        <dbReference type="Pfam" id="PF04539"/>
    </source>
</evidence>
<dbReference type="InterPro" id="IPR007630">
    <property type="entry name" value="RNA_pol_sigma70_r4"/>
</dbReference>
<feature type="domain" description="RNA polymerase sigma-70 region 2" evidence="7">
    <location>
        <begin position="48"/>
        <end position="116"/>
    </location>
</feature>
<dbReference type="InterPro" id="IPR013325">
    <property type="entry name" value="RNA_pol_sigma_r2"/>
</dbReference>
<keyword evidence="2" id="KW-0731">Sigma factor</keyword>
<evidence type="ECO:0000256" key="2">
    <source>
        <dbReference type="ARBA" id="ARBA00023082"/>
    </source>
</evidence>
<evidence type="ECO:0000256" key="1">
    <source>
        <dbReference type="ARBA" id="ARBA00023015"/>
    </source>
</evidence>
<dbReference type="SUPFAM" id="SSF88659">
    <property type="entry name" value="Sigma3 and sigma4 domains of RNA polymerase sigma factors"/>
    <property type="match status" value="2"/>
</dbReference>
<dbReference type="NCBIfam" id="TIGR02937">
    <property type="entry name" value="sigma70-ECF"/>
    <property type="match status" value="1"/>
</dbReference>
<dbReference type="InterPro" id="IPR014284">
    <property type="entry name" value="RNA_pol_sigma-70_dom"/>
</dbReference>
<dbReference type="GO" id="GO:0006352">
    <property type="term" value="P:DNA-templated transcription initiation"/>
    <property type="evidence" value="ECO:0007669"/>
    <property type="project" value="InterPro"/>
</dbReference>
<dbReference type="InterPro" id="IPR000943">
    <property type="entry name" value="RNA_pol_sigma70"/>
</dbReference>
<keyword evidence="3" id="KW-0238">DNA-binding</keyword>
<dbReference type="Pfam" id="PF04542">
    <property type="entry name" value="Sigma70_r2"/>
    <property type="match status" value="1"/>
</dbReference>
<dbReference type="Pfam" id="PF04545">
    <property type="entry name" value="Sigma70_r4"/>
    <property type="match status" value="1"/>
</dbReference>
<protein>
    <submittedName>
        <fullName evidence="9">RNA polymerase sigma factor RpoD/SigA</fullName>
    </submittedName>
</protein>
<dbReference type="InterPro" id="IPR009042">
    <property type="entry name" value="RNA_pol_sigma70_r1_2"/>
</dbReference>
<dbReference type="Proteomes" id="UP000885931">
    <property type="component" value="Unassembled WGS sequence"/>
</dbReference>
<evidence type="ECO:0000256" key="4">
    <source>
        <dbReference type="ARBA" id="ARBA00023163"/>
    </source>
</evidence>
<accession>A0A7C1BG96</accession>